<dbReference type="OrthoDB" id="8546979at2"/>
<evidence type="ECO:0000313" key="1">
    <source>
        <dbReference type="EMBL" id="SEN01439.1"/>
    </source>
</evidence>
<dbReference type="EMBL" id="FOCP01000006">
    <property type="protein sequence ID" value="SEN01439.1"/>
    <property type="molecule type" value="Genomic_DNA"/>
</dbReference>
<gene>
    <name evidence="1" type="ORF">SAMN05216325_1066</name>
</gene>
<dbReference type="RefSeq" id="WP_090629176.1">
    <property type="nucleotide sequence ID" value="NZ_FOCP01000006.1"/>
</dbReference>
<proteinExistence type="predicted"/>
<dbReference type="AlphaFoldDB" id="A0A1H8D2M6"/>
<accession>A0A1H8D2M6</accession>
<sequence length="215" mass="25423">MSIKDNPDFKTVWQLAHDWTGEESDKTDPNAISPELRIAIDRLIRAIGGKEISGRWKGYRIFFDNSIFSFIFEIRHVIQFYRFLIHNNISRNYLDNLYVKRNEVINWCENIALLDPPPCWALKKLSDSENSNSIPEDENITGWYDRLTEQRKMKVACLELAKMLWKENPNQTYEEIRTHPVMRQYGNPSVFTPESFRNWAKNVSSEYAKKGGRRK</sequence>
<dbReference type="Proteomes" id="UP000199459">
    <property type="component" value="Unassembled WGS sequence"/>
</dbReference>
<organism evidence="1 2">
    <name type="scientific">Nitrosomonas marina</name>
    <dbReference type="NCBI Taxonomy" id="917"/>
    <lineage>
        <taxon>Bacteria</taxon>
        <taxon>Pseudomonadati</taxon>
        <taxon>Pseudomonadota</taxon>
        <taxon>Betaproteobacteria</taxon>
        <taxon>Nitrosomonadales</taxon>
        <taxon>Nitrosomonadaceae</taxon>
        <taxon>Nitrosomonas</taxon>
    </lineage>
</organism>
<evidence type="ECO:0000313" key="2">
    <source>
        <dbReference type="Proteomes" id="UP000199459"/>
    </source>
</evidence>
<protein>
    <submittedName>
        <fullName evidence="1">Uncharacterized protein</fullName>
    </submittedName>
</protein>
<reference evidence="1 2" key="1">
    <citation type="submission" date="2016-10" db="EMBL/GenBank/DDBJ databases">
        <authorList>
            <person name="de Groot N.N."/>
        </authorList>
    </citation>
    <scope>NUCLEOTIDE SEQUENCE [LARGE SCALE GENOMIC DNA]</scope>
    <source>
        <strain evidence="1 2">Nm22</strain>
    </source>
</reference>
<name>A0A1H8D2M6_9PROT</name>